<name>A0A0G1UXP6_9BACT</name>
<evidence type="ECO:0000313" key="1">
    <source>
        <dbReference type="EMBL" id="KKU98836.1"/>
    </source>
</evidence>
<proteinExistence type="predicted"/>
<dbReference type="EMBL" id="LCPO01000013">
    <property type="protein sequence ID" value="KKU98836.1"/>
    <property type="molecule type" value="Genomic_DNA"/>
</dbReference>
<dbReference type="AlphaFoldDB" id="A0A0G1UXP6"/>
<dbReference type="Proteomes" id="UP000034600">
    <property type="component" value="Unassembled WGS sequence"/>
</dbReference>
<reference evidence="1 2" key="1">
    <citation type="journal article" date="2015" name="Nature">
        <title>rRNA introns, odd ribosomes, and small enigmatic genomes across a large radiation of phyla.</title>
        <authorList>
            <person name="Brown C.T."/>
            <person name="Hug L.A."/>
            <person name="Thomas B.C."/>
            <person name="Sharon I."/>
            <person name="Castelle C.J."/>
            <person name="Singh A."/>
            <person name="Wilkins M.J."/>
            <person name="Williams K.H."/>
            <person name="Banfield J.F."/>
        </authorList>
    </citation>
    <scope>NUCLEOTIDE SEQUENCE [LARGE SCALE GENOMIC DNA]</scope>
</reference>
<protein>
    <submittedName>
        <fullName evidence="1">Uncharacterized protein</fullName>
    </submittedName>
</protein>
<accession>A0A0G1UXP6</accession>
<evidence type="ECO:0000313" key="2">
    <source>
        <dbReference type="Proteomes" id="UP000034600"/>
    </source>
</evidence>
<comment type="caution">
    <text evidence="1">The sequence shown here is derived from an EMBL/GenBank/DDBJ whole genome shotgun (WGS) entry which is preliminary data.</text>
</comment>
<sequence length="90" mass="10730">METKSENSLDILWTTRFIAWAKRVGGREEDLFDTGYLRWRFSSPEGTLWQATFDHIMRRAREEDITPEEFVKRLFGHGRAEEVLVYFRGS</sequence>
<gene>
    <name evidence="1" type="ORF">UY32_C0013G0033</name>
</gene>
<organism evidence="1 2">
    <name type="scientific">Candidatus Jorgensenbacteria bacterium GW2011_GWC1_48_8</name>
    <dbReference type="NCBI Taxonomy" id="1618666"/>
    <lineage>
        <taxon>Bacteria</taxon>
        <taxon>Candidatus Joergenseniibacteriota</taxon>
    </lineage>
</organism>